<dbReference type="PANTHER" id="PTHR33480:SF1">
    <property type="entry name" value="TYR RECOMBINASE DOMAIN-CONTAINING PROTEIN"/>
    <property type="match status" value="1"/>
</dbReference>
<keyword evidence="1" id="KW-1185">Reference proteome</keyword>
<reference evidence="2" key="1">
    <citation type="submission" date="2025-08" db="UniProtKB">
        <authorList>
            <consortium name="RefSeq"/>
        </authorList>
    </citation>
    <scope>IDENTIFICATION</scope>
    <source>
        <tissue evidence="2">Whole body</tissue>
    </source>
</reference>
<evidence type="ECO:0000313" key="2">
    <source>
        <dbReference type="RefSeq" id="XP_064071887.1"/>
    </source>
</evidence>
<gene>
    <name evidence="2" type="primary">LOC135193415</name>
</gene>
<name>A0ABM4AKR5_VANTA</name>
<dbReference type="RefSeq" id="XP_064071887.1">
    <property type="nucleotide sequence ID" value="XM_064215817.1"/>
</dbReference>
<sequence>MGDNSNESLTIIQGGKSKSTTKVRDRDYCFYCEIFVLNFARHLFRHHIYESDVQKIISKPKKSLERRQLIAALRKKGNYLVNSKEVTKPMRKQKFTEHLPCTDCLGFYSKKLLWKHKKKCTGKKSRNVQSEAQNLLIRHLKIDEKLKEKVFPRMRADKISLIAKSDYLICAFGSQYLKTHREQHFANVVSRKMRELAKLLIETKKIDPSINDLFCALRPNHYDTIVEATKVLGKYDSEKDRFETPTFAMNVSTTLKHCCHIAIMLALKKQGPYMDVETGKIEADLKTMVNLIESNWKYDISSQAATDLNKKKWNKVTIVPLANDLKILKEYLNKRSLEAAKSIKEGLQNIATYIELLETVYCRVLLLNRRRPGELQRITLYDYLESENNASDKYEEFDRALTVSERILVKKFKRVVIRGKRGRGVPVLFSQEVQDDIKLLLSVRNIFFTATSNLFLFGNPGYENTIYGYKVLEKHARLSGAKNPKAISATKLRKHLATLSQIFSMSENDKEQLATFMGHTNEVHKKSYRLPDDVYQTAKISKLLILMEDGKGDAFKGKSLDEIDLDMNEELEEEFLNNDKILDYDFESTVNVNSDCVQQIYNQNDLSQAGPSGFQKIEQISQLNVKNKINKGKKRTLVPWTVEQKNVVTKFFKLHIKNHQPPKRHECEKLKEKHGDLLHNKDWLKIKVFVQNIYSKK</sequence>
<accession>A0ABM4AKR5</accession>
<proteinExistence type="predicted"/>
<dbReference type="PANTHER" id="PTHR33480">
    <property type="entry name" value="SET DOMAIN-CONTAINING PROTEIN-RELATED"/>
    <property type="match status" value="1"/>
</dbReference>
<evidence type="ECO:0000313" key="1">
    <source>
        <dbReference type="Proteomes" id="UP001652626"/>
    </source>
</evidence>
<protein>
    <submittedName>
        <fullName evidence="2">Uncharacterized protein LOC135193415</fullName>
    </submittedName>
</protein>
<dbReference type="GeneID" id="135193415"/>
<dbReference type="Proteomes" id="UP001652626">
    <property type="component" value="Chromosome 9"/>
</dbReference>
<organism evidence="1 2">
    <name type="scientific">Vanessa tameamea</name>
    <name type="common">Kamehameha butterfly</name>
    <dbReference type="NCBI Taxonomy" id="334116"/>
    <lineage>
        <taxon>Eukaryota</taxon>
        <taxon>Metazoa</taxon>
        <taxon>Ecdysozoa</taxon>
        <taxon>Arthropoda</taxon>
        <taxon>Hexapoda</taxon>
        <taxon>Insecta</taxon>
        <taxon>Pterygota</taxon>
        <taxon>Neoptera</taxon>
        <taxon>Endopterygota</taxon>
        <taxon>Lepidoptera</taxon>
        <taxon>Glossata</taxon>
        <taxon>Ditrysia</taxon>
        <taxon>Papilionoidea</taxon>
        <taxon>Nymphalidae</taxon>
        <taxon>Nymphalinae</taxon>
        <taxon>Vanessa</taxon>
    </lineage>
</organism>